<dbReference type="Gramene" id="EOX99288">
    <property type="protein sequence ID" value="EOX99288"/>
    <property type="gene ID" value="TCM_007918"/>
</dbReference>
<accession>A0A061EAJ7</accession>
<name>A0A061EAJ7_THECC</name>
<dbReference type="HOGENOM" id="CLU_2817586_0_0_1"/>
<organism evidence="2 3">
    <name type="scientific">Theobroma cacao</name>
    <name type="common">Cacao</name>
    <name type="synonym">Cocoa</name>
    <dbReference type="NCBI Taxonomy" id="3641"/>
    <lineage>
        <taxon>Eukaryota</taxon>
        <taxon>Viridiplantae</taxon>
        <taxon>Streptophyta</taxon>
        <taxon>Embryophyta</taxon>
        <taxon>Tracheophyta</taxon>
        <taxon>Spermatophyta</taxon>
        <taxon>Magnoliopsida</taxon>
        <taxon>eudicotyledons</taxon>
        <taxon>Gunneridae</taxon>
        <taxon>Pentapetalae</taxon>
        <taxon>rosids</taxon>
        <taxon>malvids</taxon>
        <taxon>Malvales</taxon>
        <taxon>Malvaceae</taxon>
        <taxon>Byttnerioideae</taxon>
        <taxon>Theobroma</taxon>
    </lineage>
</organism>
<keyword evidence="1" id="KW-0812">Transmembrane</keyword>
<dbReference type="Proteomes" id="UP000026915">
    <property type="component" value="Chromosome 2"/>
</dbReference>
<evidence type="ECO:0000256" key="1">
    <source>
        <dbReference type="SAM" id="Phobius"/>
    </source>
</evidence>
<keyword evidence="1" id="KW-0472">Membrane</keyword>
<reference evidence="2 3" key="1">
    <citation type="journal article" date="2013" name="Genome Biol.">
        <title>The genome sequence of the most widely cultivated cacao type and its use to identify candidate genes regulating pod color.</title>
        <authorList>
            <person name="Motamayor J.C."/>
            <person name="Mockaitis K."/>
            <person name="Schmutz J."/>
            <person name="Haiminen N."/>
            <person name="Iii D.L."/>
            <person name="Cornejo O."/>
            <person name="Findley S.D."/>
            <person name="Zheng P."/>
            <person name="Utro F."/>
            <person name="Royaert S."/>
            <person name="Saski C."/>
            <person name="Jenkins J."/>
            <person name="Podicheti R."/>
            <person name="Zhao M."/>
            <person name="Scheffler B.E."/>
            <person name="Stack J.C."/>
            <person name="Feltus F.A."/>
            <person name="Mustiga G.M."/>
            <person name="Amores F."/>
            <person name="Phillips W."/>
            <person name="Marelli J.P."/>
            <person name="May G.D."/>
            <person name="Shapiro H."/>
            <person name="Ma J."/>
            <person name="Bustamante C.D."/>
            <person name="Schnell R.J."/>
            <person name="Main D."/>
            <person name="Gilbert D."/>
            <person name="Parida L."/>
            <person name="Kuhn D.N."/>
        </authorList>
    </citation>
    <scope>NUCLEOTIDE SEQUENCE [LARGE SCALE GENOMIC DNA]</scope>
    <source>
        <strain evidence="3">cv. Matina 1-6</strain>
    </source>
</reference>
<gene>
    <name evidence="2" type="ORF">TCM_007918</name>
</gene>
<feature type="transmembrane region" description="Helical" evidence="1">
    <location>
        <begin position="6"/>
        <end position="24"/>
    </location>
</feature>
<dbReference type="AlphaFoldDB" id="A0A061EAJ7"/>
<sequence>MVFVLLWFNCVNLLYVLVFKKLYFAFDFSFLNAHGLIFFFFRFYCSTSISLLFSRFDFSFIYVCFCF</sequence>
<evidence type="ECO:0000313" key="3">
    <source>
        <dbReference type="Proteomes" id="UP000026915"/>
    </source>
</evidence>
<keyword evidence="1" id="KW-1133">Transmembrane helix</keyword>
<protein>
    <submittedName>
        <fullName evidence="2">Uncharacterized protein</fullName>
    </submittedName>
</protein>
<dbReference type="InParanoid" id="A0A061EAJ7"/>
<feature type="transmembrane region" description="Helical" evidence="1">
    <location>
        <begin position="36"/>
        <end position="53"/>
    </location>
</feature>
<dbReference type="EMBL" id="CM001880">
    <property type="protein sequence ID" value="EOX99288.1"/>
    <property type="molecule type" value="Genomic_DNA"/>
</dbReference>
<proteinExistence type="predicted"/>
<keyword evidence="3" id="KW-1185">Reference proteome</keyword>
<evidence type="ECO:0000313" key="2">
    <source>
        <dbReference type="EMBL" id="EOX99288.1"/>
    </source>
</evidence>